<dbReference type="OrthoDB" id="1454797at2"/>
<dbReference type="STRING" id="926562.Oweho_2991"/>
<keyword evidence="1" id="KW-0812">Transmembrane</keyword>
<evidence type="ECO:0000313" key="3">
    <source>
        <dbReference type="Proteomes" id="UP000005631"/>
    </source>
</evidence>
<keyword evidence="1" id="KW-1133">Transmembrane helix</keyword>
<proteinExistence type="predicted"/>
<organism evidence="2 3">
    <name type="scientific">Owenweeksia hongkongensis (strain DSM 17368 / CIP 108786 / JCM 12287 / NRRL B-23963 / UST20020801)</name>
    <dbReference type="NCBI Taxonomy" id="926562"/>
    <lineage>
        <taxon>Bacteria</taxon>
        <taxon>Pseudomonadati</taxon>
        <taxon>Bacteroidota</taxon>
        <taxon>Flavobacteriia</taxon>
        <taxon>Flavobacteriales</taxon>
        <taxon>Owenweeksiaceae</taxon>
        <taxon>Owenweeksia</taxon>
    </lineage>
</organism>
<feature type="transmembrane region" description="Helical" evidence="1">
    <location>
        <begin position="74"/>
        <end position="96"/>
    </location>
</feature>
<evidence type="ECO:0000313" key="2">
    <source>
        <dbReference type="EMBL" id="AEV33946.1"/>
    </source>
</evidence>
<dbReference type="eggNOG" id="ENOG502ZIY5">
    <property type="taxonomic scope" value="Bacteria"/>
</dbReference>
<dbReference type="AlphaFoldDB" id="G8R1Z6"/>
<gene>
    <name evidence="2" type="ordered locus">Oweho_2991</name>
</gene>
<evidence type="ECO:0008006" key="4">
    <source>
        <dbReference type="Google" id="ProtNLM"/>
    </source>
</evidence>
<evidence type="ECO:0000256" key="1">
    <source>
        <dbReference type="SAM" id="Phobius"/>
    </source>
</evidence>
<dbReference type="RefSeq" id="WP_014203293.1">
    <property type="nucleotide sequence ID" value="NC_016599.1"/>
</dbReference>
<dbReference type="KEGG" id="oho:Oweho_2991"/>
<dbReference type="InterPro" id="IPR011990">
    <property type="entry name" value="TPR-like_helical_dom_sf"/>
</dbReference>
<dbReference type="SUPFAM" id="SSF48452">
    <property type="entry name" value="TPR-like"/>
    <property type="match status" value="1"/>
</dbReference>
<dbReference type="HOGENOM" id="CLU_1319874_0_0_10"/>
<name>G8R1Z6_OWEHD</name>
<dbReference type="EMBL" id="CP003156">
    <property type="protein sequence ID" value="AEV33946.1"/>
    <property type="molecule type" value="Genomic_DNA"/>
</dbReference>
<dbReference type="Gene3D" id="1.25.40.10">
    <property type="entry name" value="Tetratricopeptide repeat domain"/>
    <property type="match status" value="1"/>
</dbReference>
<accession>G8R1Z6</accession>
<keyword evidence="3" id="KW-1185">Reference proteome</keyword>
<keyword evidence="1" id="KW-0472">Membrane</keyword>
<sequence>MGWGGSAQAMIHTLRANKDLLRKRKILFERDRTFGEIKKRYTKASAGILKAPSPSQSDLKKIRDRIVKQRKKEIIITVIATIISTTIITIGIHLIYTNLVSQNLQKWEEKEVYYKRQQSEEYKTNIKEGLEKMEAGNYFFAIGNFSEALDNAPNDSLAEYHLAYAYCLLCKIEKKGCSRAFRLVEELSLKHPKNLHYPLLEVNYLQSH</sequence>
<protein>
    <recommendedName>
        <fullName evidence="4">Tetratricopeptide repeat protein</fullName>
    </recommendedName>
</protein>
<dbReference type="Proteomes" id="UP000005631">
    <property type="component" value="Chromosome"/>
</dbReference>
<reference evidence="2 3" key="1">
    <citation type="journal article" date="2012" name="Stand. Genomic Sci.">
        <title>Genome sequence of the orange-pigmented seawater bacterium Owenweeksia hongkongensis type strain (UST20020801(T)).</title>
        <authorList>
            <person name="Riedel T."/>
            <person name="Held B."/>
            <person name="Nolan M."/>
            <person name="Lucas S."/>
            <person name="Lapidus A."/>
            <person name="Tice H."/>
            <person name="Del Rio T.G."/>
            <person name="Cheng J.F."/>
            <person name="Han C."/>
            <person name="Tapia R."/>
            <person name="Goodwin L.A."/>
            <person name="Pitluck S."/>
            <person name="Liolios K."/>
            <person name="Mavromatis K."/>
            <person name="Pagani I."/>
            <person name="Ivanova N."/>
            <person name="Mikhailova N."/>
            <person name="Pati A."/>
            <person name="Chen A."/>
            <person name="Palaniappan K."/>
            <person name="Rohde M."/>
            <person name="Tindall B.J."/>
            <person name="Detter J.C."/>
            <person name="Goker M."/>
            <person name="Woyke T."/>
            <person name="Bristow J."/>
            <person name="Eisen J.A."/>
            <person name="Markowitz V."/>
            <person name="Hugenholtz P."/>
            <person name="Klenk H.P."/>
            <person name="Kyrpides N.C."/>
        </authorList>
    </citation>
    <scope>NUCLEOTIDE SEQUENCE</scope>
    <source>
        <strain evidence="3">DSM 17368 / JCM 12287 / NRRL B-23963</strain>
    </source>
</reference>